<reference evidence="2 3" key="1">
    <citation type="submission" date="2017-09" db="EMBL/GenBank/DDBJ databases">
        <title>Depth-based differentiation of microbial function through sediment-hosted aquifers and enrichment of novel symbionts in the deep terrestrial subsurface.</title>
        <authorList>
            <person name="Probst A.J."/>
            <person name="Ladd B."/>
            <person name="Jarett J.K."/>
            <person name="Geller-Mcgrath D.E."/>
            <person name="Sieber C.M."/>
            <person name="Emerson J.B."/>
            <person name="Anantharaman K."/>
            <person name="Thomas B.C."/>
            <person name="Malmstrom R."/>
            <person name="Stieglmeier M."/>
            <person name="Klingl A."/>
            <person name="Woyke T."/>
            <person name="Ryan C.M."/>
            <person name="Banfield J.F."/>
        </authorList>
    </citation>
    <scope>NUCLEOTIDE SEQUENCE [LARGE SCALE GENOMIC DNA]</scope>
    <source>
        <strain evidence="2">CG22_combo_CG10-13_8_21_14_all_39_10</strain>
    </source>
</reference>
<comment type="caution">
    <text evidence="2">The sequence shown here is derived from an EMBL/GenBank/DDBJ whole genome shotgun (WGS) entry which is preliminary data.</text>
</comment>
<name>A0A2H0BJZ2_9BACT</name>
<evidence type="ECO:0000313" key="3">
    <source>
        <dbReference type="Proteomes" id="UP000229847"/>
    </source>
</evidence>
<dbReference type="GO" id="GO:0016787">
    <property type="term" value="F:hydrolase activity"/>
    <property type="evidence" value="ECO:0007669"/>
    <property type="project" value="UniProtKB-KW"/>
</dbReference>
<evidence type="ECO:0000259" key="1">
    <source>
        <dbReference type="Pfam" id="PF01966"/>
    </source>
</evidence>
<dbReference type="Pfam" id="PF01966">
    <property type="entry name" value="HD"/>
    <property type="match status" value="1"/>
</dbReference>
<dbReference type="Gene3D" id="1.10.3210.10">
    <property type="entry name" value="Hypothetical protein af1432"/>
    <property type="match status" value="1"/>
</dbReference>
<dbReference type="PANTHER" id="PTHR38659:SF1">
    <property type="entry name" value="METAL DEPENDENT PHOSPHOHYDROLASE"/>
    <property type="match status" value="1"/>
</dbReference>
<protein>
    <submittedName>
        <fullName evidence="2">Phosphohydrolase</fullName>
    </submittedName>
</protein>
<gene>
    <name evidence="2" type="ORF">COX03_00015</name>
</gene>
<accession>A0A2H0BJZ2</accession>
<dbReference type="InterPro" id="IPR006674">
    <property type="entry name" value="HD_domain"/>
</dbReference>
<organism evidence="2 3">
    <name type="scientific">Candidatus Woesebacteria bacterium CG22_combo_CG10-13_8_21_14_all_39_10</name>
    <dbReference type="NCBI Taxonomy" id="1975059"/>
    <lineage>
        <taxon>Bacteria</taxon>
        <taxon>Candidatus Woeseibacteriota</taxon>
    </lineage>
</organism>
<dbReference type="SUPFAM" id="SSF109604">
    <property type="entry name" value="HD-domain/PDEase-like"/>
    <property type="match status" value="1"/>
</dbReference>
<dbReference type="PANTHER" id="PTHR38659">
    <property type="entry name" value="METAL-DEPENDENT PHOSPHOHYDROLASE"/>
    <property type="match status" value="1"/>
</dbReference>
<sequence length="198" mass="22176">MITRKIALELLHANMQSLNLRKHCYAVGAVMKALAKHLSPKGRSASDLKKDEDKWEIVGILHDGDYEKTKDTPEKHTLLMIDWLKEMGENDPEIISAIYSHNFSHTGQNAPKNNLEWSLYCCDELTGLIVAVTLVRPTKKLADVTVGNILDKWNSKSFAAGVKREQIEMCEEKLGIKLSDFIQIALSAMQGISKDLGL</sequence>
<dbReference type="AlphaFoldDB" id="A0A2H0BJZ2"/>
<dbReference type="EMBL" id="PCSW01000001">
    <property type="protein sequence ID" value="PIP57993.1"/>
    <property type="molecule type" value="Genomic_DNA"/>
</dbReference>
<feature type="domain" description="HD" evidence="1">
    <location>
        <begin position="22"/>
        <end position="109"/>
    </location>
</feature>
<dbReference type="Proteomes" id="UP000229847">
    <property type="component" value="Unassembled WGS sequence"/>
</dbReference>
<proteinExistence type="predicted"/>
<evidence type="ECO:0000313" key="2">
    <source>
        <dbReference type="EMBL" id="PIP57993.1"/>
    </source>
</evidence>
<keyword evidence="2" id="KW-0378">Hydrolase</keyword>